<dbReference type="GO" id="GO:0005829">
    <property type="term" value="C:cytosol"/>
    <property type="evidence" value="ECO:0007669"/>
    <property type="project" value="GOC"/>
</dbReference>
<dbReference type="Proteomes" id="UP000019678">
    <property type="component" value="Unassembled WGS sequence"/>
</dbReference>
<protein>
    <recommendedName>
        <fullName evidence="6">Ribosome-recycling factor</fullName>
        <shortName evidence="6">RRF</shortName>
    </recommendedName>
    <alternativeName>
        <fullName evidence="6">Ribosome-releasing factor</fullName>
    </alternativeName>
</protein>
<evidence type="ECO:0000256" key="1">
    <source>
        <dbReference type="ARBA" id="ARBA00004496"/>
    </source>
</evidence>
<dbReference type="NCBIfam" id="TIGR00496">
    <property type="entry name" value="frr"/>
    <property type="match status" value="1"/>
</dbReference>
<proteinExistence type="inferred from homology"/>
<keyword evidence="3 6" id="KW-0963">Cytoplasm</keyword>
<dbReference type="InterPro" id="IPR023584">
    <property type="entry name" value="Ribosome_recyc_fac_dom"/>
</dbReference>
<evidence type="ECO:0000256" key="4">
    <source>
        <dbReference type="ARBA" id="ARBA00022917"/>
    </source>
</evidence>
<keyword evidence="9" id="KW-1185">Reference proteome</keyword>
<comment type="caution">
    <text evidence="8">The sequence shown here is derived from an EMBL/GenBank/DDBJ whole genome shotgun (WGS) entry which is preliminary data.</text>
</comment>
<feature type="domain" description="Ribosome recycling factor" evidence="7">
    <location>
        <begin position="30"/>
        <end position="193"/>
    </location>
</feature>
<dbReference type="PANTHER" id="PTHR20982:SF3">
    <property type="entry name" value="MITOCHONDRIAL RIBOSOME RECYCLING FACTOR PSEUDO 1"/>
    <property type="match status" value="1"/>
</dbReference>
<dbReference type="Gene3D" id="1.10.132.20">
    <property type="entry name" value="Ribosome-recycling factor"/>
    <property type="match status" value="1"/>
</dbReference>
<dbReference type="HAMAP" id="MF_00040">
    <property type="entry name" value="RRF"/>
    <property type="match status" value="1"/>
</dbReference>
<gene>
    <name evidence="6" type="primary">frr</name>
    <name evidence="8" type="ORF">CAP_7780</name>
</gene>
<dbReference type="Gene3D" id="3.30.1360.40">
    <property type="match status" value="1"/>
</dbReference>
<evidence type="ECO:0000256" key="6">
    <source>
        <dbReference type="HAMAP-Rule" id="MF_00040"/>
    </source>
</evidence>
<dbReference type="EMBL" id="ASRX01000071">
    <property type="protein sequence ID" value="EYF01827.1"/>
    <property type="molecule type" value="Genomic_DNA"/>
</dbReference>
<dbReference type="InterPro" id="IPR036191">
    <property type="entry name" value="RRF_sf"/>
</dbReference>
<dbReference type="InterPro" id="IPR002661">
    <property type="entry name" value="Ribosome_recyc_fac"/>
</dbReference>
<dbReference type="PANTHER" id="PTHR20982">
    <property type="entry name" value="RIBOSOME RECYCLING FACTOR"/>
    <property type="match status" value="1"/>
</dbReference>
<dbReference type="SUPFAM" id="SSF55194">
    <property type="entry name" value="Ribosome recycling factor, RRF"/>
    <property type="match status" value="1"/>
</dbReference>
<dbReference type="Pfam" id="PF01765">
    <property type="entry name" value="RRF"/>
    <property type="match status" value="1"/>
</dbReference>
<evidence type="ECO:0000313" key="8">
    <source>
        <dbReference type="EMBL" id="EYF01827.1"/>
    </source>
</evidence>
<organism evidence="8 9">
    <name type="scientific">Chondromyces apiculatus DSM 436</name>
    <dbReference type="NCBI Taxonomy" id="1192034"/>
    <lineage>
        <taxon>Bacteria</taxon>
        <taxon>Pseudomonadati</taxon>
        <taxon>Myxococcota</taxon>
        <taxon>Polyangia</taxon>
        <taxon>Polyangiales</taxon>
        <taxon>Polyangiaceae</taxon>
        <taxon>Chondromyces</taxon>
    </lineage>
</organism>
<dbReference type="GO" id="GO:0043023">
    <property type="term" value="F:ribosomal large subunit binding"/>
    <property type="evidence" value="ECO:0007669"/>
    <property type="project" value="TreeGrafter"/>
</dbReference>
<comment type="similarity">
    <text evidence="2 6">Belongs to the RRF family.</text>
</comment>
<dbReference type="FunFam" id="1.10.132.20:FF:000001">
    <property type="entry name" value="Ribosome-recycling factor"/>
    <property type="match status" value="1"/>
</dbReference>
<evidence type="ECO:0000313" key="9">
    <source>
        <dbReference type="Proteomes" id="UP000019678"/>
    </source>
</evidence>
<dbReference type="FunFam" id="3.30.1360.40:FF:000001">
    <property type="entry name" value="Ribosome-recycling factor"/>
    <property type="match status" value="1"/>
</dbReference>
<evidence type="ECO:0000259" key="7">
    <source>
        <dbReference type="Pfam" id="PF01765"/>
    </source>
</evidence>
<evidence type="ECO:0000256" key="5">
    <source>
        <dbReference type="ARBA" id="ARBA00025050"/>
    </source>
</evidence>
<dbReference type="GO" id="GO:0002184">
    <property type="term" value="P:cytoplasmic translational termination"/>
    <property type="evidence" value="ECO:0007669"/>
    <property type="project" value="TreeGrafter"/>
</dbReference>
<dbReference type="eggNOG" id="COG0233">
    <property type="taxonomic scope" value="Bacteria"/>
</dbReference>
<reference evidence="8 9" key="1">
    <citation type="submission" date="2013-05" db="EMBL/GenBank/DDBJ databases">
        <title>Genome assembly of Chondromyces apiculatus DSM 436.</title>
        <authorList>
            <person name="Sharma G."/>
            <person name="Khatri I."/>
            <person name="Kaur C."/>
            <person name="Mayilraj S."/>
            <person name="Subramanian S."/>
        </authorList>
    </citation>
    <scope>NUCLEOTIDE SEQUENCE [LARGE SCALE GENOMIC DNA]</scope>
    <source>
        <strain evidence="8 9">DSM 436</strain>
    </source>
</reference>
<name>A0A017SYH4_9BACT</name>
<keyword evidence="4 6" id="KW-0648">Protein biosynthesis</keyword>
<comment type="function">
    <text evidence="5 6">Responsible for the release of ribosomes from messenger RNA at the termination of protein biosynthesis. May increase the efficiency of translation by recycling ribosomes from one round of translation to another.</text>
</comment>
<dbReference type="STRING" id="1192034.CAP_7780"/>
<evidence type="ECO:0000256" key="2">
    <source>
        <dbReference type="ARBA" id="ARBA00005912"/>
    </source>
</evidence>
<dbReference type="AlphaFoldDB" id="A0A017SYH4"/>
<evidence type="ECO:0000256" key="3">
    <source>
        <dbReference type="ARBA" id="ARBA00022490"/>
    </source>
</evidence>
<comment type="subcellular location">
    <subcellularLocation>
        <location evidence="1 6">Cytoplasm</location>
    </subcellularLocation>
</comment>
<dbReference type="CDD" id="cd00520">
    <property type="entry name" value="RRF"/>
    <property type="match status" value="1"/>
</dbReference>
<sequence length="195" mass="21789">MSSTAEEDGIMLEDVIKDLRSANEKAIEALRRDLSKVRTGRAHAGMLDSIRVDYYGVPTPLSQMATVSVPEPRLITVKPWEQSQTKAVEKAIREGELGLNPQTDGVLIRIPIPALTEDRRKEMVKLTKRSGEDCKVAIRKNRRDANEMIDAFDKDGKVSGDDAERTKKKVEDMIAEATKQVDTIIASKEKEILEV</sequence>
<accession>A0A017SYH4</accession>